<evidence type="ECO:0000313" key="4">
    <source>
        <dbReference type="Proteomes" id="UP001408356"/>
    </source>
</evidence>
<dbReference type="Proteomes" id="UP001408356">
    <property type="component" value="Unassembled WGS sequence"/>
</dbReference>
<evidence type="ECO:0000256" key="2">
    <source>
        <dbReference type="SAM" id="Phobius"/>
    </source>
</evidence>
<feature type="transmembrane region" description="Helical" evidence="2">
    <location>
        <begin position="164"/>
        <end position="184"/>
    </location>
</feature>
<feature type="transmembrane region" description="Helical" evidence="2">
    <location>
        <begin position="67"/>
        <end position="85"/>
    </location>
</feature>
<dbReference type="InterPro" id="IPR029058">
    <property type="entry name" value="AB_hydrolase_fold"/>
</dbReference>
<dbReference type="Gene3D" id="3.40.50.1820">
    <property type="entry name" value="alpha/beta hydrolase"/>
    <property type="match status" value="1"/>
</dbReference>
<evidence type="ECO:0000256" key="1">
    <source>
        <dbReference type="SAM" id="MobiDB-lite"/>
    </source>
</evidence>
<protein>
    <submittedName>
        <fullName evidence="3">AB hydrolase-1 domain-containing protein</fullName>
    </submittedName>
</protein>
<keyword evidence="3" id="KW-0378">Hydrolase</keyword>
<sequence>MSKLWGSNKDQDEEEHHNGSGPARSSEDHDRAPDEHTRLLPNRVESTNYLSPDDPAVSPYNLWSVRFVRYLTIFLALVTFVWWVIQLVSQFVTPPGFHTRGSGFFAFSYASVTLANLLFTLVFFAVPAKAVRILSVSMGALLLIDTVLLLAVEKTRHEEGWVGIASILWAFIIAVWVLATDRLVLWGKHEEEERLTGRAETRRSLGEWTAVLISTLAMIVLNLILVLTTCTLILRALDAGLAPPGQLYTVDDDKYQLHVYCKGNLTDSKGTRLPTVLFEGQGPVEHGLWQFADAAVRNGSISRYCFVDRPGFAWSDTAPSPSSAGMVVEAVSEALARAGEEGPWVLVGAGIGSIYSRIFSARHGDSVTGLVLLDPLHEDLLWQIGAPGRGFTLWVRGVLSPLGLDRIPGALFKGRTKEDRVWGQSAYQTGKYVFAKLQENLVADSLTKRDVASSRAIQYKDTPLTVISSGEHVRADDEWEKKQRDLTHLTNKLQHWDIVDKTPHEVWTTFEGREAIEKRMKQMVHA</sequence>
<keyword evidence="2" id="KW-1133">Transmembrane helix</keyword>
<dbReference type="SUPFAM" id="SSF53474">
    <property type="entry name" value="alpha/beta-Hydrolases"/>
    <property type="match status" value="1"/>
</dbReference>
<accession>A0ABR2URG3</accession>
<keyword evidence="4" id="KW-1185">Reference proteome</keyword>
<gene>
    <name evidence="3" type="ORF">SUNI508_09031</name>
</gene>
<comment type="caution">
    <text evidence="3">The sequence shown here is derived from an EMBL/GenBank/DDBJ whole genome shotgun (WGS) entry which is preliminary data.</text>
</comment>
<dbReference type="InterPro" id="IPR019431">
    <property type="entry name" value="DUF2417"/>
</dbReference>
<dbReference type="Pfam" id="PF10329">
    <property type="entry name" value="DUF2417"/>
    <property type="match status" value="1"/>
</dbReference>
<dbReference type="GO" id="GO:0016787">
    <property type="term" value="F:hydrolase activity"/>
    <property type="evidence" value="ECO:0007669"/>
    <property type="project" value="UniProtKB-KW"/>
</dbReference>
<feature type="region of interest" description="Disordered" evidence="1">
    <location>
        <begin position="1"/>
        <end position="38"/>
    </location>
</feature>
<name>A0ABR2URG3_9PEZI</name>
<feature type="transmembrane region" description="Helical" evidence="2">
    <location>
        <begin position="133"/>
        <end position="152"/>
    </location>
</feature>
<proteinExistence type="predicted"/>
<reference evidence="3 4" key="1">
    <citation type="journal article" date="2024" name="J. Plant Pathol.">
        <title>Sequence and assembly of the genome of Seiridium unicorne, isolate CBS 538.82, causal agent of cypress canker disease.</title>
        <authorList>
            <person name="Scali E."/>
            <person name="Rocca G.D."/>
            <person name="Danti R."/>
            <person name="Garbelotto M."/>
            <person name="Barberini S."/>
            <person name="Baroncelli R."/>
            <person name="Emiliani G."/>
        </authorList>
    </citation>
    <scope>NUCLEOTIDE SEQUENCE [LARGE SCALE GENOMIC DNA]</scope>
    <source>
        <strain evidence="3 4">BM-138-508</strain>
    </source>
</reference>
<dbReference type="EMBL" id="JARVKF010000400">
    <property type="protein sequence ID" value="KAK9417227.1"/>
    <property type="molecule type" value="Genomic_DNA"/>
</dbReference>
<keyword evidence="2" id="KW-0812">Transmembrane</keyword>
<feature type="transmembrane region" description="Helical" evidence="2">
    <location>
        <begin position="205"/>
        <end position="227"/>
    </location>
</feature>
<feature type="compositionally biased region" description="Basic and acidic residues" evidence="1">
    <location>
        <begin position="25"/>
        <end position="38"/>
    </location>
</feature>
<feature type="transmembrane region" description="Helical" evidence="2">
    <location>
        <begin position="105"/>
        <end position="126"/>
    </location>
</feature>
<evidence type="ECO:0000313" key="3">
    <source>
        <dbReference type="EMBL" id="KAK9417227.1"/>
    </source>
</evidence>
<organism evidence="3 4">
    <name type="scientific">Seiridium unicorne</name>
    <dbReference type="NCBI Taxonomy" id="138068"/>
    <lineage>
        <taxon>Eukaryota</taxon>
        <taxon>Fungi</taxon>
        <taxon>Dikarya</taxon>
        <taxon>Ascomycota</taxon>
        <taxon>Pezizomycotina</taxon>
        <taxon>Sordariomycetes</taxon>
        <taxon>Xylariomycetidae</taxon>
        <taxon>Amphisphaeriales</taxon>
        <taxon>Sporocadaceae</taxon>
        <taxon>Seiridium</taxon>
    </lineage>
</organism>
<keyword evidence="2" id="KW-0472">Membrane</keyword>